<evidence type="ECO:0000313" key="17">
    <source>
        <dbReference type="EMBL" id="ESP00317.1"/>
    </source>
</evidence>
<gene>
    <name evidence="17" type="ORF">LOTGIDRAFT_238600</name>
</gene>
<sequence length="1119" mass="128219">MAVRKKYRLLEMYSICVISVLISVVNCSKLPPSLDQVSEWGVELSTHLNFTVSRLSALNILQLNYQQASLIQNQGTDVHVNFEPVDSRSIVSDMSLSLSHMLGKKMDALKRSVEIAEKAAGNHTWNQTLQKEDVEYFNANMPTDIPLAYNERFKQDVSFNLSSVHIPVEIYNGDIQILNGLRWSASLDEIFEKNYEEDEEILWQYFGSQSGFMRTFPASRWIKHGDVDLYDVRRQSWYTQGSSSPKDMMILVDTSGSTHGQALQLMKVAVKSILDTLGENDFVNIASFSQEASFVSDCFNHTSFVQANYRNKKKLARDVDGLVAYGMANFKVGLRFAFEQFQLFERNNTNGMGATCNKVIMLLTDGGTDNAEDIFKEYNWPKNKSLKAEVRVFTYAVGPTANPTNAIRWMACANRGYFSQIPAMGAIRARVQGYTKYLATSFQYADVREHSTVITRDIREYIPVLSRPQVLKNVKQCKWGNIYADHLGLGMMTTVTLPVYNKSEGSSNQTILGVMGIDVTTKDLEKKAPKNKLGPNGYAFAINPNGYVIFHPNLRVSETYLEDPPDVDLLEVEINNPDKLKLRNKMIDEEDDKMEIRTLVLSPSLKYVSWSNLTYAFTPIKNTSFSLGVSIPAYQSTYPKFLGNINSFNQSVFKTNNDYQRKIAPWDYYKNMSLFENMTQTVDDIYKLCLQKDSNDDNWNKELLYQLYWDLKVISSIDKYYETIATDANTREDLEGLMIAFVATNGGLTQIYQHDKMENETFDSEELELDTWKADYYKRALNSEKFLFVPPEPQDVTKNYTDNPSIMVAHSISLRDLPYRIKYKPAVAGVKISHQKLQTEMVAISAKRDKAFPFALHCNDTESLFCYLLDDGGFLVSTNQEELVPQVGQFFGNVDPSVMHVLFNQSIYKRNRYFNYQASCIINTDKNVNAGPSAFKIPSINLFFDFLSVNWWSSKFSWLYVNFNIYNWLVSETTTYAKEKEDKIVIKSCVKMMYQYYFGEKEKFEDKFHCDNCTRSVRAVRLQVGNLLLVVTTPSCDECLDFYEPLPQHPIPVTEEIEDEAICSLSEEPRYRRHRMNCYDEDEREDDTKCGSGSILLYSKSYLTILSLVLICLGQLLTS</sequence>
<dbReference type="AlphaFoldDB" id="V4B1U9"/>
<evidence type="ECO:0000256" key="10">
    <source>
        <dbReference type="ARBA" id="ARBA00022989"/>
    </source>
</evidence>
<dbReference type="HOGENOM" id="CLU_004660_0_0_1"/>
<dbReference type="FunFam" id="3.40.50.410:FF:000007">
    <property type="entry name" value="Calcium voltage-gated channel auxiliary subunit alpha2delta 3"/>
    <property type="match status" value="1"/>
</dbReference>
<dbReference type="GO" id="GO:0005891">
    <property type="term" value="C:voltage-gated calcium channel complex"/>
    <property type="evidence" value="ECO:0007669"/>
    <property type="project" value="TreeGrafter"/>
</dbReference>
<feature type="domain" description="VWFA" evidence="16">
    <location>
        <begin position="247"/>
        <end position="462"/>
    </location>
</feature>
<evidence type="ECO:0000256" key="2">
    <source>
        <dbReference type="ARBA" id="ARBA00022448"/>
    </source>
</evidence>
<dbReference type="InterPro" id="IPR051173">
    <property type="entry name" value="Ca_channel_alpha-2/delta"/>
</dbReference>
<keyword evidence="5" id="KW-0812">Transmembrane</keyword>
<keyword evidence="12" id="KW-0472">Membrane</keyword>
<dbReference type="CTD" id="20250801"/>
<dbReference type="SMART" id="SM00327">
    <property type="entry name" value="VWA"/>
    <property type="match status" value="1"/>
</dbReference>
<keyword evidence="4" id="KW-0107">Calcium channel</keyword>
<dbReference type="Pfam" id="PF08473">
    <property type="entry name" value="VGCC_alpha2"/>
    <property type="match status" value="1"/>
</dbReference>
<organism evidence="17 18">
    <name type="scientific">Lottia gigantea</name>
    <name type="common">Giant owl limpet</name>
    <dbReference type="NCBI Taxonomy" id="225164"/>
    <lineage>
        <taxon>Eukaryota</taxon>
        <taxon>Metazoa</taxon>
        <taxon>Spiralia</taxon>
        <taxon>Lophotrochozoa</taxon>
        <taxon>Mollusca</taxon>
        <taxon>Gastropoda</taxon>
        <taxon>Patellogastropoda</taxon>
        <taxon>Lottioidea</taxon>
        <taxon>Lottiidae</taxon>
        <taxon>Lottia</taxon>
    </lineage>
</organism>
<evidence type="ECO:0000256" key="6">
    <source>
        <dbReference type="ARBA" id="ARBA00022723"/>
    </source>
</evidence>
<dbReference type="Pfam" id="PF08399">
    <property type="entry name" value="VWA_N"/>
    <property type="match status" value="1"/>
</dbReference>
<keyword evidence="7" id="KW-0732">Signal</keyword>
<evidence type="ECO:0000256" key="14">
    <source>
        <dbReference type="ARBA" id="ARBA00023180"/>
    </source>
</evidence>
<name>V4B1U9_LOTGI</name>
<evidence type="ECO:0000256" key="9">
    <source>
        <dbReference type="ARBA" id="ARBA00022882"/>
    </source>
</evidence>
<keyword evidence="11" id="KW-0406">Ion transport</keyword>
<dbReference type="GO" id="GO:0005245">
    <property type="term" value="F:voltage-gated calcium channel activity"/>
    <property type="evidence" value="ECO:0007669"/>
    <property type="project" value="TreeGrafter"/>
</dbReference>
<evidence type="ECO:0000259" key="16">
    <source>
        <dbReference type="PROSITE" id="PS50234"/>
    </source>
</evidence>
<dbReference type="GO" id="GO:0046872">
    <property type="term" value="F:metal ion binding"/>
    <property type="evidence" value="ECO:0007669"/>
    <property type="project" value="UniProtKB-KW"/>
</dbReference>
<dbReference type="Proteomes" id="UP000030746">
    <property type="component" value="Unassembled WGS sequence"/>
</dbReference>
<dbReference type="PANTHER" id="PTHR10166">
    <property type="entry name" value="VOLTAGE-DEPENDENT CALCIUM CHANNEL SUBUNIT ALPHA-2/DELTA-RELATED"/>
    <property type="match status" value="1"/>
</dbReference>
<dbReference type="InterPro" id="IPR013608">
    <property type="entry name" value="VWA_N"/>
</dbReference>
<keyword evidence="18" id="KW-1185">Reference proteome</keyword>
<accession>V4B1U9</accession>
<dbReference type="PANTHER" id="PTHR10166:SF67">
    <property type="entry name" value="VWFA DOMAIN-CONTAINING PROTEIN"/>
    <property type="match status" value="1"/>
</dbReference>
<protein>
    <recommendedName>
        <fullName evidence="16">VWFA domain-containing protein</fullName>
    </recommendedName>
</protein>
<dbReference type="InterPro" id="IPR036465">
    <property type="entry name" value="vWFA_dom_sf"/>
</dbReference>
<keyword evidence="10" id="KW-1133">Transmembrane helix</keyword>
<dbReference type="RefSeq" id="XP_009048997.1">
    <property type="nucleotide sequence ID" value="XM_009050749.1"/>
</dbReference>
<keyword evidence="6" id="KW-0479">Metal-binding</keyword>
<evidence type="ECO:0000256" key="8">
    <source>
        <dbReference type="ARBA" id="ARBA00022837"/>
    </source>
</evidence>
<evidence type="ECO:0000256" key="12">
    <source>
        <dbReference type="ARBA" id="ARBA00023136"/>
    </source>
</evidence>
<evidence type="ECO:0000256" key="5">
    <source>
        <dbReference type="ARBA" id="ARBA00022692"/>
    </source>
</evidence>
<dbReference type="OrthoDB" id="10054666at2759"/>
<dbReference type="OMA" id="NRTKTHQ"/>
<keyword evidence="13" id="KW-1015">Disulfide bond</keyword>
<dbReference type="Gene3D" id="3.30.450.20">
    <property type="entry name" value="PAS domain"/>
    <property type="match status" value="1"/>
</dbReference>
<evidence type="ECO:0000256" key="15">
    <source>
        <dbReference type="ARBA" id="ARBA00023303"/>
    </source>
</evidence>
<evidence type="ECO:0000256" key="4">
    <source>
        <dbReference type="ARBA" id="ARBA00022673"/>
    </source>
</evidence>
<evidence type="ECO:0000256" key="11">
    <source>
        <dbReference type="ARBA" id="ARBA00023065"/>
    </source>
</evidence>
<dbReference type="EMBL" id="KB200766">
    <property type="protein sequence ID" value="ESP00317.1"/>
    <property type="molecule type" value="Genomic_DNA"/>
</dbReference>
<keyword evidence="2" id="KW-0813">Transport</keyword>
<keyword evidence="9" id="KW-0851">Voltage-gated channel</keyword>
<keyword evidence="14" id="KW-0325">Glycoprotein</keyword>
<evidence type="ECO:0000256" key="1">
    <source>
        <dbReference type="ARBA" id="ARBA00004479"/>
    </source>
</evidence>
<dbReference type="PROSITE" id="PS50234">
    <property type="entry name" value="VWFA"/>
    <property type="match status" value="1"/>
</dbReference>
<keyword evidence="3" id="KW-0109">Calcium transport</keyword>
<comment type="subcellular location">
    <subcellularLocation>
        <location evidence="1">Membrane</location>
        <topology evidence="1">Single-pass type I membrane protein</topology>
    </subcellularLocation>
</comment>
<keyword evidence="8" id="KW-0106">Calcium</keyword>
<dbReference type="Gene3D" id="3.40.50.410">
    <property type="entry name" value="von Willebrand factor, type A domain"/>
    <property type="match status" value="1"/>
</dbReference>
<dbReference type="InterPro" id="IPR002035">
    <property type="entry name" value="VWF_A"/>
</dbReference>
<evidence type="ECO:0000256" key="3">
    <source>
        <dbReference type="ARBA" id="ARBA00022568"/>
    </source>
</evidence>
<evidence type="ECO:0000313" key="18">
    <source>
        <dbReference type="Proteomes" id="UP000030746"/>
    </source>
</evidence>
<dbReference type="SUPFAM" id="SSF53300">
    <property type="entry name" value="vWA-like"/>
    <property type="match status" value="1"/>
</dbReference>
<dbReference type="STRING" id="225164.V4B1U9"/>
<reference evidence="17 18" key="1">
    <citation type="journal article" date="2013" name="Nature">
        <title>Insights into bilaterian evolution from three spiralian genomes.</title>
        <authorList>
            <person name="Simakov O."/>
            <person name="Marletaz F."/>
            <person name="Cho S.J."/>
            <person name="Edsinger-Gonzales E."/>
            <person name="Havlak P."/>
            <person name="Hellsten U."/>
            <person name="Kuo D.H."/>
            <person name="Larsson T."/>
            <person name="Lv J."/>
            <person name="Arendt D."/>
            <person name="Savage R."/>
            <person name="Osoegawa K."/>
            <person name="de Jong P."/>
            <person name="Grimwood J."/>
            <person name="Chapman J.A."/>
            <person name="Shapiro H."/>
            <person name="Aerts A."/>
            <person name="Otillar R.P."/>
            <person name="Terry A.Y."/>
            <person name="Boore J.L."/>
            <person name="Grigoriev I.V."/>
            <person name="Lindberg D.R."/>
            <person name="Seaver E.C."/>
            <person name="Weisblat D.A."/>
            <person name="Putnam N.H."/>
            <person name="Rokhsar D.S."/>
        </authorList>
    </citation>
    <scope>NUCLEOTIDE SEQUENCE [LARGE SCALE GENOMIC DNA]</scope>
</reference>
<dbReference type="Pfam" id="PF00092">
    <property type="entry name" value="VWA"/>
    <property type="match status" value="1"/>
</dbReference>
<evidence type="ECO:0000256" key="7">
    <source>
        <dbReference type="ARBA" id="ARBA00022729"/>
    </source>
</evidence>
<dbReference type="KEGG" id="lgi:LOTGIDRAFT_238600"/>
<dbReference type="GeneID" id="20250801"/>
<evidence type="ECO:0000256" key="13">
    <source>
        <dbReference type="ARBA" id="ARBA00023157"/>
    </source>
</evidence>
<dbReference type="InterPro" id="IPR013680">
    <property type="entry name" value="VDCC_a2/dsu"/>
</dbReference>
<proteinExistence type="predicted"/>
<keyword evidence="15" id="KW-0407">Ion channel</keyword>